<organism evidence="1 2">
    <name type="scientific">Nostoc flagelliforme CCNUN1</name>
    <dbReference type="NCBI Taxonomy" id="2038116"/>
    <lineage>
        <taxon>Bacteria</taxon>
        <taxon>Bacillati</taxon>
        <taxon>Cyanobacteriota</taxon>
        <taxon>Cyanophyceae</taxon>
        <taxon>Nostocales</taxon>
        <taxon>Nostocaceae</taxon>
        <taxon>Nostoc</taxon>
    </lineage>
</organism>
<keyword evidence="1" id="KW-0614">Plasmid</keyword>
<sequence>MIGAMSTEGIIAAMTFTGGTNRSAFEPMLLKFWFQIFGLGQLL</sequence>
<geneLocation type="plasmid" evidence="2">
    <name>pnfsy08</name>
</geneLocation>
<reference evidence="1 2" key="1">
    <citation type="submission" date="2017-11" db="EMBL/GenBank/DDBJ databases">
        <title>Complete genome of a free-living desiccation-tolerant cyanobacterium and its photosynthetic adaptation to extreme terrestrial habitat.</title>
        <authorList>
            <person name="Shang J."/>
        </authorList>
    </citation>
    <scope>NUCLEOTIDE SEQUENCE [LARGE SCALE GENOMIC DNA]</scope>
    <source>
        <strain evidence="1 2">CCNUN1</strain>
        <plasmid evidence="2">pnfsy08</plasmid>
    </source>
</reference>
<accession>A0A2K8TAM5</accession>
<proteinExistence type="predicted"/>
<dbReference type="AlphaFoldDB" id="A0A2K8TAM5"/>
<name>A0A2K8TAM5_9NOSO</name>
<gene>
    <name evidence="1" type="ORF">COO91_10976</name>
</gene>
<dbReference type="KEGG" id="nfl:COO91_10976"/>
<dbReference type="EMBL" id="CP024793">
    <property type="protein sequence ID" value="AUB44736.1"/>
    <property type="molecule type" value="Genomic_DNA"/>
</dbReference>
<dbReference type="Proteomes" id="UP000232003">
    <property type="component" value="Plasmid pNFSY08"/>
</dbReference>
<protein>
    <submittedName>
        <fullName evidence="1">Uncharacterized protein</fullName>
    </submittedName>
</protein>
<evidence type="ECO:0000313" key="1">
    <source>
        <dbReference type="EMBL" id="AUB44736.1"/>
    </source>
</evidence>
<evidence type="ECO:0000313" key="2">
    <source>
        <dbReference type="Proteomes" id="UP000232003"/>
    </source>
</evidence>
<keyword evidence="2" id="KW-1185">Reference proteome</keyword>